<evidence type="ECO:0000313" key="3">
    <source>
        <dbReference type="Proteomes" id="UP000266313"/>
    </source>
</evidence>
<feature type="transmembrane region" description="Helical" evidence="1">
    <location>
        <begin position="6"/>
        <end position="28"/>
    </location>
</feature>
<protein>
    <submittedName>
        <fullName evidence="2">Uncharacterized protein</fullName>
    </submittedName>
</protein>
<dbReference type="AlphaFoldDB" id="A0A250KU28"/>
<keyword evidence="1" id="KW-1133">Transmembrane helix</keyword>
<dbReference type="OrthoDB" id="9429611at2"/>
<reference evidence="2 3" key="1">
    <citation type="submission" date="2016-12" db="EMBL/GenBank/DDBJ databases">
        <title>Genome sequencing of Methylocaldum marinum.</title>
        <authorList>
            <person name="Takeuchi M."/>
            <person name="Kamagata Y."/>
            <person name="Hiraoka S."/>
            <person name="Oshima K."/>
            <person name="Hattori M."/>
            <person name="Iwasaki W."/>
        </authorList>
    </citation>
    <scope>NUCLEOTIDE SEQUENCE [LARGE SCALE GENOMIC DNA]</scope>
    <source>
        <strain evidence="2 3">S8</strain>
    </source>
</reference>
<keyword evidence="1" id="KW-0812">Transmembrane</keyword>
<organism evidence="2 3">
    <name type="scientific">Methylocaldum marinum</name>
    <dbReference type="NCBI Taxonomy" id="1432792"/>
    <lineage>
        <taxon>Bacteria</taxon>
        <taxon>Pseudomonadati</taxon>
        <taxon>Pseudomonadota</taxon>
        <taxon>Gammaproteobacteria</taxon>
        <taxon>Methylococcales</taxon>
        <taxon>Methylococcaceae</taxon>
        <taxon>Methylocaldum</taxon>
    </lineage>
</organism>
<accession>A0A250KU28</accession>
<dbReference type="RefSeq" id="WP_145986434.1">
    <property type="nucleotide sequence ID" value="NZ_AP017928.1"/>
</dbReference>
<keyword evidence="3" id="KW-1185">Reference proteome</keyword>
<dbReference type="EMBL" id="AP017928">
    <property type="protein sequence ID" value="BBA33289.1"/>
    <property type="molecule type" value="Genomic_DNA"/>
</dbReference>
<evidence type="ECO:0000313" key="2">
    <source>
        <dbReference type="EMBL" id="BBA33289.1"/>
    </source>
</evidence>
<feature type="transmembrane region" description="Helical" evidence="1">
    <location>
        <begin position="93"/>
        <end position="115"/>
    </location>
</feature>
<name>A0A250KU28_9GAMM</name>
<sequence length="173" mass="19484">MDILIAIGHIAGAVIVSIILGLIILFISSWELERNKKRATGELALKLGIPVADLEDEEKIEQLAPKIIEISMEKFSDELFKNRISDFLGIIRTAWNCLSNILQVILIIAVCWYTFTDDLGNAVYAWLINAIVIFFFVVGVVFALICKILTWRYPGQAKEARKSLVNYHNETSA</sequence>
<gene>
    <name evidence="2" type="ORF">sS8_1329</name>
</gene>
<proteinExistence type="predicted"/>
<dbReference type="Proteomes" id="UP000266313">
    <property type="component" value="Chromosome"/>
</dbReference>
<keyword evidence="1" id="KW-0472">Membrane</keyword>
<dbReference type="KEGG" id="mmai:sS8_1329"/>
<feature type="transmembrane region" description="Helical" evidence="1">
    <location>
        <begin position="127"/>
        <end position="149"/>
    </location>
</feature>
<evidence type="ECO:0000256" key="1">
    <source>
        <dbReference type="SAM" id="Phobius"/>
    </source>
</evidence>